<dbReference type="Proteomes" id="UP000616151">
    <property type="component" value="Unassembled WGS sequence"/>
</dbReference>
<proteinExistence type="predicted"/>
<protein>
    <submittedName>
        <fullName evidence="1">Autotransporter domain-containing protein</fullName>
    </submittedName>
</protein>
<name>A0ACC5R349_9HYPH</name>
<gene>
    <name evidence="1" type="ORF">JHL16_11800</name>
</gene>
<accession>A0ACC5R349</accession>
<organism evidence="1 2">
    <name type="scientific">Taklimakanibacter albus</name>
    <dbReference type="NCBI Taxonomy" id="2800327"/>
    <lineage>
        <taxon>Bacteria</taxon>
        <taxon>Pseudomonadati</taxon>
        <taxon>Pseudomonadota</taxon>
        <taxon>Alphaproteobacteria</taxon>
        <taxon>Hyphomicrobiales</taxon>
        <taxon>Aestuariivirgaceae</taxon>
        <taxon>Taklimakanibacter</taxon>
    </lineage>
</organism>
<reference evidence="1" key="1">
    <citation type="submission" date="2021-01" db="EMBL/GenBank/DDBJ databases">
        <authorList>
            <person name="Sun Q."/>
        </authorList>
    </citation>
    <scope>NUCLEOTIDE SEQUENCE</scope>
    <source>
        <strain evidence="1">YIM B02566</strain>
    </source>
</reference>
<evidence type="ECO:0000313" key="2">
    <source>
        <dbReference type="Proteomes" id="UP000616151"/>
    </source>
</evidence>
<comment type="caution">
    <text evidence="1">The sequence shown here is derived from an EMBL/GenBank/DDBJ whole genome shotgun (WGS) entry which is preliminary data.</text>
</comment>
<keyword evidence="2" id="KW-1185">Reference proteome</keyword>
<dbReference type="EMBL" id="JAENHL010000007">
    <property type="protein sequence ID" value="MBK1867030.1"/>
    <property type="molecule type" value="Genomic_DNA"/>
</dbReference>
<sequence length="1051" mass="106845">MHRNFAGRRHALLASTILGGIAAFTSPVLADKYWDGSGPASNNVVNGGAGTWSNNGFTWTDSSGAANTSWNSGFGDETAIFQGTGGTVTVQGTVGITEMQFKVSGYTLSGGTLDLLPASGAESVIDVASGVTATISTTVTGTAGLRKTGDGILTLRNVGNNYAGGTFIDGGTLQIRMDSNLGAAAGGLTFNGGTLETIETFNTTSVRQVTLNADGTFKIGEDSGLSLQGVVSGDGGLIKTGKGTLRLYQANTYLGGTDVRNGTLVAGATGALGSGTVEVAHDGVPGSGLPVLWFQAASAATPVSAGNLNITIGLGDVNFAKDTTAADAQITLTAGKNGRLNFYGGAAGSATIINNGGTVSFVEGDAGSASISNDGANSRTYFYDNGGAGIATLSTASITNRNGGAVYLQGKTNGGSAQIVNETGGFAYFEGSAKAAGATVENQAGGSVIVRFQTSDAEIGSLSGDGAVVVGQFSSDLVRLKVGALGLDDVIGGVISAANVGSEFVKTGTGMLTLTGDSSTYAAKTAIEDGILRVNGKLGGTLDVRDGGRLEGIGTVGATTVNDGATVAAGNSIGTLKVNGDITFKAGSTLEVEATNVPVPVDLIEVTGTAYLQGGLVDVRAADDIYMPFTTYTILTATTGVEGEFADVNDNLAFLDPSLSYDDNNVYLTLARNDIDFANYGRTANQKATSRGIDSLGAGNALYLAFVLLEDDAALIQNTLDQLSGEIHGSLKSTLLADSHFLRDAVTGRLRSAVQSDAGMAVAVGDSTVEPAADYSVARKSSGFWMQGFGSWGDWDDDGNAAALDRSTGGVIAGVDTLVGGWRLGVAGGYSQTSFDVDDRRSSGDADGYHAAVYAGTNWDNVFLRAGAAYSWSDIATKREVTSPIVDELAADYGAGTAQVFGELAYRADLGGLVIEPFANAAYVNLHTESFTEKGGAAALESKSSSSDSVVTTLGLRPEVRFGLGDMVTVATGMIGWQHAFGDVTPETQLAFDGGDAFGIRGVPMARDTVLVEAGLALKLTDSVSFGASYQGQFGDGVSDNGFNARLGVEF</sequence>
<evidence type="ECO:0000313" key="1">
    <source>
        <dbReference type="EMBL" id="MBK1867030.1"/>
    </source>
</evidence>